<dbReference type="PATRIC" id="fig|1279009.4.peg.3316"/>
<dbReference type="AlphaFoldDB" id="M7NIK9"/>
<name>M7NIK9_9BACT</name>
<dbReference type="STRING" id="1279009.ADICEAN_03268"/>
<dbReference type="Pfam" id="PF13588">
    <property type="entry name" value="HSDR_N_2"/>
    <property type="match status" value="1"/>
</dbReference>
<sequence length="169" mass="19878">MKKLNLPAYDYKLRKQGERFYIFDPVRRKWLLLTPEEWVRQHLLHYLMGQLGYPRGLITTETGLRYNGMQRRSDLLVRDAQGAPYLLAECKAPEVALTEAVFRQVSAYNHIIKAPLLLISNGLQHFCCRFEQEHERWHFLPEIPPVGGVKKLPVGAAFFRYRSFRNGKY</sequence>
<accession>M7NIK9</accession>
<gene>
    <name evidence="2" type="ORF">ADICEAN_03268</name>
</gene>
<dbReference type="EMBL" id="AODQ01000102">
    <property type="protein sequence ID" value="EMR01615.1"/>
    <property type="molecule type" value="Genomic_DNA"/>
</dbReference>
<dbReference type="RefSeq" id="WP_009196651.1">
    <property type="nucleotide sequence ID" value="NZ_AODQ01000102.1"/>
</dbReference>
<comment type="caution">
    <text evidence="2">The sequence shown here is derived from an EMBL/GenBank/DDBJ whole genome shotgun (WGS) entry which is preliminary data.</text>
</comment>
<organism evidence="2 3">
    <name type="scientific">Cesiribacter andamanensis AMV16</name>
    <dbReference type="NCBI Taxonomy" id="1279009"/>
    <lineage>
        <taxon>Bacteria</taxon>
        <taxon>Pseudomonadati</taxon>
        <taxon>Bacteroidota</taxon>
        <taxon>Cytophagia</taxon>
        <taxon>Cytophagales</taxon>
        <taxon>Cesiribacteraceae</taxon>
        <taxon>Cesiribacter</taxon>
    </lineage>
</organism>
<keyword evidence="3" id="KW-1185">Reference proteome</keyword>
<dbReference type="OrthoDB" id="9790377at2"/>
<evidence type="ECO:0000259" key="1">
    <source>
        <dbReference type="Pfam" id="PF13588"/>
    </source>
</evidence>
<evidence type="ECO:0000313" key="2">
    <source>
        <dbReference type="EMBL" id="EMR01615.1"/>
    </source>
</evidence>
<dbReference type="Proteomes" id="UP000011910">
    <property type="component" value="Unassembled WGS sequence"/>
</dbReference>
<feature type="domain" description="Type I restriction enzyme R protein N-terminal" evidence="1">
    <location>
        <begin position="35"/>
        <end position="144"/>
    </location>
</feature>
<reference evidence="2 3" key="1">
    <citation type="journal article" date="2013" name="Genome Announc.">
        <title>Draft Genome Sequence of Cesiribacter andamanensis Strain AMV16T, Isolated from a Soil Sample from a Mud Volcano in the Andaman Islands, India.</title>
        <authorList>
            <person name="Shivaji S."/>
            <person name="Ara S."/>
            <person name="Begum Z."/>
            <person name="Srinivas T.N."/>
            <person name="Singh A."/>
            <person name="Kumar Pinnaka A."/>
        </authorList>
    </citation>
    <scope>NUCLEOTIDE SEQUENCE [LARGE SCALE GENOMIC DNA]</scope>
    <source>
        <strain evidence="2 3">AMV16</strain>
    </source>
</reference>
<proteinExistence type="predicted"/>
<dbReference type="InterPro" id="IPR029464">
    <property type="entry name" value="HSDR_N"/>
</dbReference>
<protein>
    <recommendedName>
        <fullName evidence="1">Type I restriction enzyme R protein N-terminal domain-containing protein</fullName>
    </recommendedName>
</protein>
<dbReference type="eggNOG" id="COG4096">
    <property type="taxonomic scope" value="Bacteria"/>
</dbReference>
<evidence type="ECO:0000313" key="3">
    <source>
        <dbReference type="Proteomes" id="UP000011910"/>
    </source>
</evidence>